<keyword evidence="1" id="KW-0001">2Fe-2S</keyword>
<organism evidence="6 7">
    <name type="scientific">Pseudomonas cavernae</name>
    <dbReference type="NCBI Taxonomy" id="2320867"/>
    <lineage>
        <taxon>Bacteria</taxon>
        <taxon>Pseudomonadati</taxon>
        <taxon>Pseudomonadota</taxon>
        <taxon>Gammaproteobacteria</taxon>
        <taxon>Pseudomonadales</taxon>
        <taxon>Pseudomonadaceae</taxon>
        <taxon>Pseudomonas</taxon>
    </lineage>
</organism>
<name>A0A385YZD9_9PSED</name>
<keyword evidence="3" id="KW-0408">Iron</keyword>
<dbReference type="EMBL" id="CP032419">
    <property type="protein sequence ID" value="AYC31680.1"/>
    <property type="molecule type" value="Genomic_DNA"/>
</dbReference>
<keyword evidence="2" id="KW-0479">Metal-binding</keyword>
<dbReference type="PANTHER" id="PTHR40261:SF1">
    <property type="entry name" value="RIESKE DOMAIN-CONTAINING PROTEIN"/>
    <property type="match status" value="1"/>
</dbReference>
<dbReference type="OrthoDB" id="9794779at2"/>
<sequence>MQLLCAPDALAEGQSRGFLVAGLQLLAVRRHGRVHAYANRCPHRGTPLEWAADQFLEPSGSLIQCARHGALFLIESGDCVAGPCEGQSLRALECREDARGIWIEP</sequence>
<evidence type="ECO:0000256" key="1">
    <source>
        <dbReference type="ARBA" id="ARBA00022714"/>
    </source>
</evidence>
<keyword evidence="4" id="KW-0411">Iron-sulfur</keyword>
<dbReference type="PANTHER" id="PTHR40261">
    <property type="match status" value="1"/>
</dbReference>
<dbReference type="GO" id="GO:0051537">
    <property type="term" value="F:2 iron, 2 sulfur cluster binding"/>
    <property type="evidence" value="ECO:0007669"/>
    <property type="project" value="UniProtKB-KW"/>
</dbReference>
<dbReference type="AlphaFoldDB" id="A0A385YZD9"/>
<keyword evidence="7" id="KW-1185">Reference proteome</keyword>
<proteinExistence type="predicted"/>
<protein>
    <submittedName>
        <fullName evidence="6">Rieske (2Fe-2S) protein</fullName>
    </submittedName>
</protein>
<evidence type="ECO:0000313" key="7">
    <source>
        <dbReference type="Proteomes" id="UP000265560"/>
    </source>
</evidence>
<dbReference type="Pfam" id="PF00355">
    <property type="entry name" value="Rieske"/>
    <property type="match status" value="1"/>
</dbReference>
<gene>
    <name evidence="6" type="ORF">D3880_04415</name>
</gene>
<dbReference type="RefSeq" id="WP_119892304.1">
    <property type="nucleotide sequence ID" value="NZ_CP032419.1"/>
</dbReference>
<dbReference type="Gene3D" id="2.102.10.10">
    <property type="entry name" value="Rieske [2Fe-2S] iron-sulphur domain"/>
    <property type="match status" value="1"/>
</dbReference>
<evidence type="ECO:0000256" key="2">
    <source>
        <dbReference type="ARBA" id="ARBA00022723"/>
    </source>
</evidence>
<accession>A0A385YZD9</accession>
<dbReference type="CDD" id="cd03467">
    <property type="entry name" value="Rieske"/>
    <property type="match status" value="1"/>
</dbReference>
<dbReference type="GO" id="GO:0046872">
    <property type="term" value="F:metal ion binding"/>
    <property type="evidence" value="ECO:0007669"/>
    <property type="project" value="UniProtKB-KW"/>
</dbReference>
<dbReference type="InterPro" id="IPR036922">
    <property type="entry name" value="Rieske_2Fe-2S_sf"/>
</dbReference>
<dbReference type="KEGG" id="pcav:D3880_04415"/>
<dbReference type="PROSITE" id="PS51296">
    <property type="entry name" value="RIESKE"/>
    <property type="match status" value="1"/>
</dbReference>
<dbReference type="SUPFAM" id="SSF50022">
    <property type="entry name" value="ISP domain"/>
    <property type="match status" value="1"/>
</dbReference>
<evidence type="ECO:0000313" key="6">
    <source>
        <dbReference type="EMBL" id="AYC31680.1"/>
    </source>
</evidence>
<evidence type="ECO:0000259" key="5">
    <source>
        <dbReference type="PROSITE" id="PS51296"/>
    </source>
</evidence>
<feature type="domain" description="Rieske" evidence="5">
    <location>
        <begin position="2"/>
        <end position="103"/>
    </location>
</feature>
<evidence type="ECO:0000256" key="3">
    <source>
        <dbReference type="ARBA" id="ARBA00023004"/>
    </source>
</evidence>
<reference evidence="7" key="1">
    <citation type="submission" date="2018-09" db="EMBL/GenBank/DDBJ databases">
        <authorList>
            <person name="Zhu H."/>
        </authorList>
    </citation>
    <scope>NUCLEOTIDE SEQUENCE [LARGE SCALE GENOMIC DNA]</scope>
    <source>
        <strain evidence="7">K2W31S-8</strain>
    </source>
</reference>
<dbReference type="Proteomes" id="UP000265560">
    <property type="component" value="Chromosome"/>
</dbReference>
<evidence type="ECO:0000256" key="4">
    <source>
        <dbReference type="ARBA" id="ARBA00023014"/>
    </source>
</evidence>
<dbReference type="InterPro" id="IPR017941">
    <property type="entry name" value="Rieske_2Fe-2S"/>
</dbReference>